<accession>A0A0K2UI75</accession>
<feature type="compositionally biased region" description="Basic and acidic residues" evidence="2">
    <location>
        <begin position="484"/>
        <end position="509"/>
    </location>
</feature>
<dbReference type="PANTHER" id="PTHR45615">
    <property type="entry name" value="MYOSIN HEAVY CHAIN, NON-MUSCLE"/>
    <property type="match status" value="1"/>
</dbReference>
<feature type="compositionally biased region" description="Low complexity" evidence="2">
    <location>
        <begin position="703"/>
        <end position="714"/>
    </location>
</feature>
<dbReference type="EMBL" id="HACA01020009">
    <property type="protein sequence ID" value="CDW37370.1"/>
    <property type="molecule type" value="Transcribed_RNA"/>
</dbReference>
<feature type="region of interest" description="Disordered" evidence="2">
    <location>
        <begin position="1211"/>
        <end position="1230"/>
    </location>
</feature>
<name>A0A0K2UI75_LEPSM</name>
<feature type="coiled-coil region" evidence="1">
    <location>
        <begin position="777"/>
        <end position="953"/>
    </location>
</feature>
<evidence type="ECO:0000256" key="1">
    <source>
        <dbReference type="SAM" id="Coils"/>
    </source>
</evidence>
<feature type="compositionally biased region" description="Low complexity" evidence="2">
    <location>
        <begin position="68"/>
        <end position="93"/>
    </location>
</feature>
<protein>
    <submittedName>
        <fullName evidence="3">Uncharacterized protein</fullName>
    </submittedName>
</protein>
<dbReference type="GO" id="GO:0016460">
    <property type="term" value="C:myosin II complex"/>
    <property type="evidence" value="ECO:0007669"/>
    <property type="project" value="TreeGrafter"/>
</dbReference>
<dbReference type="GO" id="GO:0051015">
    <property type="term" value="F:actin filament binding"/>
    <property type="evidence" value="ECO:0007669"/>
    <property type="project" value="TreeGrafter"/>
</dbReference>
<feature type="region of interest" description="Disordered" evidence="2">
    <location>
        <begin position="542"/>
        <end position="719"/>
    </location>
</feature>
<sequence length="1288" mass="145833">MSAPRSNILKKPISDRISIFEKSQSNGTSSSNKTNYSPIIHSGKNISALKSQFTAAVAHDLEPPPKSPILLPKSIRSTDSNPSSEPSTPETTPQKNPLTETPSNSSTKSSGTTKSKTSPTGKTGSKASSQRQSSLKSSPPATSPTKTRNKSTTSHTSAKTSSSSLTRTTTARPTSPTKKPSSSVSPTAKKTVARTPIHAKTTDSHKTTPLKSVNNKRPTSPTKSPSPIGASNDHSKKLSLSRILSPEPKKDQEILAPVKESTLFKKDSSHSILERKESSKSVLDRKDSNKSVLDRKDSNKSVLDRKDSNKSVLDRKDSVKSVVDRKESTHSVLDRKESTHSVLDCKESTHSVLDRKESTHSVLDRQESTHSVLDRKESTHSVLDHKESTHSVFDRTESTHSFLERKESTHSVLGRKESTQSIQEPTDFVLEYKESTQSIHEPNHSTVERQESTYSFFDRKESTPSINNSFNSTFERNESSQSIFERRDSTDSLTERNNQNDDRKESIVSIMGDKETITIERKESFESVLGGREDSVFQRKESVASIGEDNEEFSPLERKESIDSVLDYNSSEEIDRKQSINSVQDDNESVDKFDLEKNDESESLLQGIKDSSEEYHDLCNTEEVNAPTYNPSKAFPPPRCVTPPPPKEEDEPTPATLPTVKVTVEDIKLVKKDSSSRLPPTTVVSDPDDEDEDEEDSPEDINRLNLRNSSYSSNYKDDDKIGGYRRNSIEKHIDTRVINANYMKSQSPLVMNSSVSTTPSRYWTNQALQNDNSQTISEALKLDLEFKDEKINALNKELEELHNGGAVEEEIASLKKHKAELDARLMDQEEELDDLAGQVQMLEQSKIKLEMSIAAQKKEHRKELSSKEEELEDARAAAQKRVKALEQQLENEHEERMGFVREKHDLETKIMNLQELASRSTDEEYVIKLKKDLKKTKALLKDAQCMIDKSRNDSSNKIVLRQLKNQLEDAEFAKTAAVKCRQNTEMELTEVQQQLDDVMRSKNDLEDKMMRICREKSDAQTQLEDNEEELSDIMKKYKSAVSQLSVDQITITQQTQQITELEEERHRLKETLSELNQKIDNLESDNISSVTHSRLELKIRELESKLELEQATRGRMETQIGRLKEAIEKYNHECDILRNKELNSQDMARKLQRQLRDSKEDYASLAQKEMETNAKKFEYEKQLELSESEVITVKNDLKIALKRIEHLQTAMQGDLSSETDSVSDGESDMSDDGVDVFLEHHRRAVSVQRERESMARELSAQRELRASMVREMSLKPLETMSEHPEETH</sequence>
<feature type="compositionally biased region" description="Polar residues" evidence="2">
    <location>
        <begin position="207"/>
        <end position="217"/>
    </location>
</feature>
<feature type="compositionally biased region" description="Low complexity" evidence="2">
    <location>
        <begin position="218"/>
        <end position="227"/>
    </location>
</feature>
<feature type="region of interest" description="Disordered" evidence="2">
    <location>
        <begin position="457"/>
        <end position="509"/>
    </location>
</feature>
<feature type="compositionally biased region" description="Low complexity" evidence="2">
    <location>
        <begin position="101"/>
        <end position="138"/>
    </location>
</feature>
<reference evidence="3" key="1">
    <citation type="submission" date="2014-05" db="EMBL/GenBank/DDBJ databases">
        <authorList>
            <person name="Chronopoulou M."/>
        </authorList>
    </citation>
    <scope>NUCLEOTIDE SEQUENCE</scope>
    <source>
        <tissue evidence="3">Whole organism</tissue>
    </source>
</reference>
<dbReference type="EMBL" id="HACA01020010">
    <property type="protein sequence ID" value="CDW37371.1"/>
    <property type="molecule type" value="Transcribed_RNA"/>
</dbReference>
<dbReference type="GO" id="GO:0005737">
    <property type="term" value="C:cytoplasm"/>
    <property type="evidence" value="ECO:0007669"/>
    <property type="project" value="TreeGrafter"/>
</dbReference>
<feature type="compositionally biased region" description="Polar residues" evidence="2">
    <location>
        <begin position="21"/>
        <end position="37"/>
    </location>
</feature>
<feature type="compositionally biased region" description="Basic and acidic residues" evidence="2">
    <location>
        <begin position="262"/>
        <end position="418"/>
    </location>
</feature>
<evidence type="ECO:0000313" key="3">
    <source>
        <dbReference type="EMBL" id="CDW37371.1"/>
    </source>
</evidence>
<feature type="compositionally biased region" description="Basic and acidic residues" evidence="2">
    <location>
        <begin position="610"/>
        <end position="619"/>
    </location>
</feature>
<organism evidence="3">
    <name type="scientific">Lepeophtheirus salmonis</name>
    <name type="common">Salmon louse</name>
    <name type="synonym">Caligus salmonis</name>
    <dbReference type="NCBI Taxonomy" id="72036"/>
    <lineage>
        <taxon>Eukaryota</taxon>
        <taxon>Metazoa</taxon>
        <taxon>Ecdysozoa</taxon>
        <taxon>Arthropoda</taxon>
        <taxon>Crustacea</taxon>
        <taxon>Multicrustacea</taxon>
        <taxon>Hexanauplia</taxon>
        <taxon>Copepoda</taxon>
        <taxon>Siphonostomatoida</taxon>
        <taxon>Caligidae</taxon>
        <taxon>Lepeophtheirus</taxon>
    </lineage>
</organism>
<dbReference type="OrthoDB" id="2914378at2759"/>
<feature type="region of interest" description="Disordered" evidence="2">
    <location>
        <begin position="58"/>
        <end position="425"/>
    </location>
</feature>
<feature type="compositionally biased region" description="Polar residues" evidence="2">
    <location>
        <begin position="463"/>
        <end position="483"/>
    </location>
</feature>
<feature type="compositionally biased region" description="Polar residues" evidence="2">
    <location>
        <begin position="1211"/>
        <end position="1220"/>
    </location>
</feature>
<feature type="compositionally biased region" description="Acidic residues" evidence="2">
    <location>
        <begin position="1221"/>
        <end position="1230"/>
    </location>
</feature>
<dbReference type="GO" id="GO:0032982">
    <property type="term" value="C:myosin filament"/>
    <property type="evidence" value="ECO:0007669"/>
    <property type="project" value="TreeGrafter"/>
</dbReference>
<dbReference type="GO" id="GO:0031032">
    <property type="term" value="P:actomyosin structure organization"/>
    <property type="evidence" value="ECO:0007669"/>
    <property type="project" value="TreeGrafter"/>
</dbReference>
<feature type="compositionally biased region" description="Low complexity" evidence="2">
    <location>
        <begin position="150"/>
        <end position="190"/>
    </location>
</feature>
<feature type="compositionally biased region" description="Pro residues" evidence="2">
    <location>
        <begin position="634"/>
        <end position="645"/>
    </location>
</feature>
<proteinExistence type="predicted"/>
<feature type="region of interest" description="Disordered" evidence="2">
    <location>
        <begin position="20"/>
        <end position="40"/>
    </location>
</feature>
<keyword evidence="1" id="KW-0175">Coiled coil</keyword>
<evidence type="ECO:0000256" key="2">
    <source>
        <dbReference type="SAM" id="MobiDB-lite"/>
    </source>
</evidence>
<feature type="compositionally biased region" description="Acidic residues" evidence="2">
    <location>
        <begin position="686"/>
        <end position="699"/>
    </location>
</feature>
<feature type="compositionally biased region" description="Basic and acidic residues" evidence="2">
    <location>
        <begin position="663"/>
        <end position="675"/>
    </location>
</feature>
<dbReference type="PANTHER" id="PTHR45615:SF36">
    <property type="entry name" value="MYOSIN HEAVY CHAIN-LIKE, ISOFORM B-RELATED"/>
    <property type="match status" value="1"/>
</dbReference>
<feature type="compositionally biased region" description="Basic and acidic residues" evidence="2">
    <location>
        <begin position="589"/>
        <end position="600"/>
    </location>
</feature>
<feature type="coiled-coil region" evidence="1">
    <location>
        <begin position="981"/>
        <end position="1168"/>
    </location>
</feature>